<dbReference type="EMBL" id="HQ728266">
    <property type="protein sequence ID" value="AEJ81552.1"/>
    <property type="molecule type" value="Genomic_DNA"/>
</dbReference>
<evidence type="ECO:0000313" key="1">
    <source>
        <dbReference type="EMBL" id="AEJ81552.1"/>
    </source>
</evidence>
<name>G0YQC5_9CAUD</name>
<dbReference type="GeneID" id="14013721"/>
<dbReference type="RefSeq" id="YP_007005769.1">
    <property type="nucleotide sequence ID" value="NC_019514.1"/>
</dbReference>
<protein>
    <submittedName>
        <fullName evidence="1">Gp033</fullName>
    </submittedName>
</protein>
<proteinExistence type="predicted"/>
<evidence type="ECO:0000313" key="2">
    <source>
        <dbReference type="Proteomes" id="UP000008893"/>
    </source>
</evidence>
<sequence length="99" mass="11462">MAKVHLVRAEWALDECRATRKELFADLIGKVPFVIEQLNERINKACQEGKMYIELTREEIETVPDVKADVFVAYLQEQGYTLISPAPNKYLAYFIDPQK</sequence>
<dbReference type="KEGG" id="vg:14013721"/>
<keyword evidence="2" id="KW-1185">Reference proteome</keyword>
<reference evidence="1 2" key="1">
    <citation type="journal article" date="2011" name="Appl. Environ. Microbiol.">
        <title>Novel Virulent and Broad-Host-Range Erwinia amylovora Bacteriophages Reveal a High Degree of Mosaicism and a Relationship to Enterobacteriaceae Phages.</title>
        <authorList>
            <person name="Born Y."/>
            <person name="Fieseler L."/>
            <person name="Marazzi J."/>
            <person name="Lurz R."/>
            <person name="Duffy B."/>
            <person name="Loessner M.J."/>
        </authorList>
    </citation>
    <scope>NUCLEOTIDE SEQUENCE [LARGE SCALE GENOMIC DNA]</scope>
</reference>
<accession>G0YQC5</accession>
<dbReference type="Proteomes" id="UP000008893">
    <property type="component" value="Segment"/>
</dbReference>
<organism evidence="1 2">
    <name type="scientific">Erwinia phage vB_EamP-S6</name>
    <dbReference type="NCBI Taxonomy" id="1051675"/>
    <lineage>
        <taxon>Viruses</taxon>
        <taxon>Duplodnaviria</taxon>
        <taxon>Heunggongvirae</taxon>
        <taxon>Uroviricota</taxon>
        <taxon>Caudoviricetes</taxon>
        <taxon>Schitoviridae</taxon>
        <taxon>Waedenswilvirus</taxon>
        <taxon>Waedenswilvirus S6</taxon>
    </lineage>
</organism>